<name>A0A9X1MPC0_9BACT</name>
<evidence type="ECO:0000313" key="3">
    <source>
        <dbReference type="Proteomes" id="UP001139103"/>
    </source>
</evidence>
<gene>
    <name evidence="2" type="ORF">LOC68_17820</name>
</gene>
<feature type="transmembrane region" description="Helical" evidence="1">
    <location>
        <begin position="75"/>
        <end position="98"/>
    </location>
</feature>
<accession>A0A9X1MPC0</accession>
<dbReference type="AlphaFoldDB" id="A0A9X1MPC0"/>
<proteinExistence type="predicted"/>
<protein>
    <submittedName>
        <fullName evidence="2">Uncharacterized protein</fullName>
    </submittedName>
</protein>
<evidence type="ECO:0000313" key="2">
    <source>
        <dbReference type="EMBL" id="MCC9630256.1"/>
    </source>
</evidence>
<keyword evidence="1" id="KW-0472">Membrane</keyword>
<feature type="transmembrane region" description="Helical" evidence="1">
    <location>
        <begin position="110"/>
        <end position="134"/>
    </location>
</feature>
<evidence type="ECO:0000256" key="1">
    <source>
        <dbReference type="SAM" id="Phobius"/>
    </source>
</evidence>
<keyword evidence="3" id="KW-1185">Reference proteome</keyword>
<comment type="caution">
    <text evidence="2">The sequence shown here is derived from an EMBL/GenBank/DDBJ whole genome shotgun (WGS) entry which is preliminary data.</text>
</comment>
<reference evidence="2" key="1">
    <citation type="submission" date="2021-11" db="EMBL/GenBank/DDBJ databases">
        <title>Genome sequence.</title>
        <authorList>
            <person name="Sun Q."/>
        </authorList>
    </citation>
    <scope>NUCLEOTIDE SEQUENCE</scope>
    <source>
        <strain evidence="2">JC732</strain>
    </source>
</reference>
<sequence length="164" mass="18136">MIEKGLILGESPLSLPSVCFNCACDVAGDGETRHRTRYRPEQAPPNAPEREFTITYSICTKCWTRSEKWRMRRNFAIYFFLALFVLGGCVGVLAMAYLSGGSAMADKLLFMLTAFLSSMMLVFAAAASIGICHGRVLGGPSIRKFDGNKIFVAGANQSFLRRFR</sequence>
<dbReference type="RefSeq" id="WP_230221233.1">
    <property type="nucleotide sequence ID" value="NZ_JAJKFT010000010.1"/>
</dbReference>
<keyword evidence="1" id="KW-0812">Transmembrane</keyword>
<organism evidence="2 3">
    <name type="scientific">Blastopirellula sediminis</name>
    <dbReference type="NCBI Taxonomy" id="2894196"/>
    <lineage>
        <taxon>Bacteria</taxon>
        <taxon>Pseudomonadati</taxon>
        <taxon>Planctomycetota</taxon>
        <taxon>Planctomycetia</taxon>
        <taxon>Pirellulales</taxon>
        <taxon>Pirellulaceae</taxon>
        <taxon>Blastopirellula</taxon>
    </lineage>
</organism>
<dbReference type="EMBL" id="JAJKFT010000010">
    <property type="protein sequence ID" value="MCC9630256.1"/>
    <property type="molecule type" value="Genomic_DNA"/>
</dbReference>
<dbReference type="Proteomes" id="UP001139103">
    <property type="component" value="Unassembled WGS sequence"/>
</dbReference>
<keyword evidence="1" id="KW-1133">Transmembrane helix</keyword>